<protein>
    <submittedName>
        <fullName evidence="2">Uncharacterized protein</fullName>
    </submittedName>
</protein>
<accession>A0A365MSZ0</accession>
<evidence type="ECO:0000313" key="2">
    <source>
        <dbReference type="EMBL" id="RBA11616.1"/>
    </source>
</evidence>
<evidence type="ECO:0000313" key="3">
    <source>
        <dbReference type="Proteomes" id="UP000251714"/>
    </source>
</evidence>
<reference evidence="2 3" key="1">
    <citation type="submission" date="2017-12" db="EMBL/GenBank/DDBJ databases">
        <title>Genome sequence of the mycotoxigenic crop pathogen Fusarium proliferatum, strain ITEM 2341 from Date Palm.</title>
        <authorList>
            <person name="Almiman B.F."/>
            <person name="Shittu T.A."/>
            <person name="Muthumeenakshi S."/>
            <person name="Baroncelli R."/>
            <person name="Sreenivasaprasada S."/>
        </authorList>
    </citation>
    <scope>NUCLEOTIDE SEQUENCE [LARGE SCALE GENOMIC DNA]</scope>
    <source>
        <strain evidence="2 3">ITEM 2341</strain>
    </source>
</reference>
<dbReference type="EMBL" id="PKMI01000050">
    <property type="protein sequence ID" value="RBA11616.1"/>
    <property type="molecule type" value="Genomic_DNA"/>
</dbReference>
<evidence type="ECO:0000256" key="1">
    <source>
        <dbReference type="SAM" id="MobiDB-lite"/>
    </source>
</evidence>
<sequence length="168" mass="17939">MVDMPEVGVQVESTGLTYVRPYVGGRPSDEEVKDEPEDDMLSLVAVEGDLADRAVGTCHDTVTTAQEVRVVSAGAFLKIPVTSPKAAVDTLWLELGQRTVRSAAWKPMLTEEWRLGRLLAVEALISPMPGPAQRQNLNNRAAIQRGGTEQAPEAAGAFVCPSDTPAGN</sequence>
<gene>
    <name evidence="2" type="ORF">FPRO05_04788</name>
</gene>
<name>A0A365MSZ0_GIBIN</name>
<dbReference type="Proteomes" id="UP000251714">
    <property type="component" value="Unassembled WGS sequence"/>
</dbReference>
<proteinExistence type="predicted"/>
<dbReference type="AlphaFoldDB" id="A0A365MSZ0"/>
<organism evidence="2 3">
    <name type="scientific">Gibberella intermedia</name>
    <name type="common">Bulb rot disease fungus</name>
    <name type="synonym">Fusarium proliferatum</name>
    <dbReference type="NCBI Taxonomy" id="948311"/>
    <lineage>
        <taxon>Eukaryota</taxon>
        <taxon>Fungi</taxon>
        <taxon>Dikarya</taxon>
        <taxon>Ascomycota</taxon>
        <taxon>Pezizomycotina</taxon>
        <taxon>Sordariomycetes</taxon>
        <taxon>Hypocreomycetidae</taxon>
        <taxon>Hypocreales</taxon>
        <taxon>Nectriaceae</taxon>
        <taxon>Fusarium</taxon>
        <taxon>Fusarium fujikuroi species complex</taxon>
    </lineage>
</organism>
<comment type="caution">
    <text evidence="2">The sequence shown here is derived from an EMBL/GenBank/DDBJ whole genome shotgun (WGS) entry which is preliminary data.</text>
</comment>
<feature type="region of interest" description="Disordered" evidence="1">
    <location>
        <begin position="144"/>
        <end position="168"/>
    </location>
</feature>